<dbReference type="PRINTS" id="PR00830">
    <property type="entry name" value="ENDOLAPTASE"/>
</dbReference>
<reference evidence="2" key="1">
    <citation type="journal article" date="2014" name="Front. Microbiol.">
        <title>High frequency of phylogenetically diverse reductive dehalogenase-homologous genes in deep subseafloor sedimentary metagenomes.</title>
        <authorList>
            <person name="Kawai M."/>
            <person name="Futagami T."/>
            <person name="Toyoda A."/>
            <person name="Takaki Y."/>
            <person name="Nishi S."/>
            <person name="Hori S."/>
            <person name="Arai W."/>
            <person name="Tsubouchi T."/>
            <person name="Morono Y."/>
            <person name="Uchiyama I."/>
            <person name="Ito T."/>
            <person name="Fujiyama A."/>
            <person name="Inagaki F."/>
            <person name="Takami H."/>
        </authorList>
    </citation>
    <scope>NUCLEOTIDE SEQUENCE</scope>
    <source>
        <strain evidence="2">Expedition CK06-06</strain>
    </source>
</reference>
<organism evidence="2">
    <name type="scientific">marine sediment metagenome</name>
    <dbReference type="NCBI Taxonomy" id="412755"/>
    <lineage>
        <taxon>unclassified sequences</taxon>
        <taxon>metagenomes</taxon>
        <taxon>ecological metagenomes</taxon>
    </lineage>
</organism>
<dbReference type="GO" id="GO:0004176">
    <property type="term" value="F:ATP-dependent peptidase activity"/>
    <property type="evidence" value="ECO:0007669"/>
    <property type="project" value="InterPro"/>
</dbReference>
<dbReference type="Gene3D" id="3.30.230.10">
    <property type="match status" value="1"/>
</dbReference>
<dbReference type="GO" id="GO:0030163">
    <property type="term" value="P:protein catabolic process"/>
    <property type="evidence" value="ECO:0007669"/>
    <property type="project" value="InterPro"/>
</dbReference>
<name>X0TQV9_9ZZZZ</name>
<feature type="domain" description="Lon proteolytic" evidence="1">
    <location>
        <begin position="1"/>
        <end position="153"/>
    </location>
</feature>
<dbReference type="AlphaFoldDB" id="X0TQV9"/>
<accession>X0TQV9</accession>
<dbReference type="InterPro" id="IPR020568">
    <property type="entry name" value="Ribosomal_Su5_D2-typ_SF"/>
</dbReference>
<comment type="caution">
    <text evidence="2">The sequence shown here is derived from an EMBL/GenBank/DDBJ whole genome shotgun (WGS) entry which is preliminary data.</text>
</comment>
<dbReference type="InterPro" id="IPR008269">
    <property type="entry name" value="Lon_proteolytic"/>
</dbReference>
<gene>
    <name evidence="2" type="ORF">S01H1_18197</name>
</gene>
<dbReference type="EMBL" id="BARS01009710">
    <property type="protein sequence ID" value="GAF78495.1"/>
    <property type="molecule type" value="Genomic_DNA"/>
</dbReference>
<dbReference type="GO" id="GO:0005524">
    <property type="term" value="F:ATP binding"/>
    <property type="evidence" value="ECO:0007669"/>
    <property type="project" value="InterPro"/>
</dbReference>
<dbReference type="PANTHER" id="PTHR10046">
    <property type="entry name" value="ATP DEPENDENT LON PROTEASE FAMILY MEMBER"/>
    <property type="match status" value="1"/>
</dbReference>
<dbReference type="GO" id="GO:0004252">
    <property type="term" value="F:serine-type endopeptidase activity"/>
    <property type="evidence" value="ECO:0007669"/>
    <property type="project" value="InterPro"/>
</dbReference>
<dbReference type="InterPro" id="IPR027065">
    <property type="entry name" value="Lon_Prtase"/>
</dbReference>
<dbReference type="PROSITE" id="PS51786">
    <property type="entry name" value="LON_PROTEOLYTIC"/>
    <property type="match status" value="1"/>
</dbReference>
<dbReference type="GO" id="GO:0006508">
    <property type="term" value="P:proteolysis"/>
    <property type="evidence" value="ECO:0007669"/>
    <property type="project" value="InterPro"/>
</dbReference>
<dbReference type="Pfam" id="PF05362">
    <property type="entry name" value="Lon_C"/>
    <property type="match status" value="1"/>
</dbReference>
<protein>
    <recommendedName>
        <fullName evidence="1">Lon proteolytic domain-containing protein</fullName>
    </recommendedName>
</protein>
<dbReference type="SUPFAM" id="SSF54211">
    <property type="entry name" value="Ribosomal protein S5 domain 2-like"/>
    <property type="match status" value="1"/>
</dbReference>
<feature type="non-terminal residue" evidence="2">
    <location>
        <position position="153"/>
    </location>
</feature>
<dbReference type="InterPro" id="IPR014721">
    <property type="entry name" value="Ribsml_uS5_D2-typ_fold_subgr"/>
</dbReference>
<evidence type="ECO:0000313" key="2">
    <source>
        <dbReference type="EMBL" id="GAF78495.1"/>
    </source>
</evidence>
<proteinExistence type="predicted"/>
<evidence type="ECO:0000259" key="1">
    <source>
        <dbReference type="PROSITE" id="PS51786"/>
    </source>
</evidence>
<sequence>MEPIRIPVELGGAIHSKGVLIISSFLAARYAQDRPLSLSASLVFEQSYNQVEGDSASLAELCALISVLADAPIRQSLAVTGSVNQLGLVQPIGGVNEKIEGFFDVCKARGLSGEQGVLIPESNVKHLMLRRDVTEAARAGQFHVFAVKTVDEA</sequence>